<dbReference type="Proteomes" id="UP000727907">
    <property type="component" value="Unassembled WGS sequence"/>
</dbReference>
<keyword evidence="1" id="KW-0472">Membrane</keyword>
<feature type="transmembrane region" description="Helical" evidence="1">
    <location>
        <begin position="50"/>
        <end position="69"/>
    </location>
</feature>
<organism evidence="2 3">
    <name type="scientific">Reyranella humidisoli</name>
    <dbReference type="NCBI Taxonomy" id="2849149"/>
    <lineage>
        <taxon>Bacteria</taxon>
        <taxon>Pseudomonadati</taxon>
        <taxon>Pseudomonadota</taxon>
        <taxon>Alphaproteobacteria</taxon>
        <taxon>Hyphomicrobiales</taxon>
        <taxon>Reyranellaceae</taxon>
        <taxon>Reyranella</taxon>
    </lineage>
</organism>
<evidence type="ECO:0000256" key="1">
    <source>
        <dbReference type="SAM" id="Phobius"/>
    </source>
</evidence>
<evidence type="ECO:0000313" key="3">
    <source>
        <dbReference type="Proteomes" id="UP000727907"/>
    </source>
</evidence>
<dbReference type="Pfam" id="PF06127">
    <property type="entry name" value="Mpo1-like"/>
    <property type="match status" value="1"/>
</dbReference>
<dbReference type="PANTHER" id="PTHR34205">
    <property type="entry name" value="TRANSMEMBRANE PROTEIN"/>
    <property type="match status" value="1"/>
</dbReference>
<dbReference type="PANTHER" id="PTHR34205:SF2">
    <property type="entry name" value="DUF962 DOMAIN-CONTAINING PROTEIN"/>
    <property type="match status" value="1"/>
</dbReference>
<dbReference type="EMBL" id="JAHOPB010000001">
    <property type="protein sequence ID" value="MBU8872980.1"/>
    <property type="molecule type" value="Genomic_DNA"/>
</dbReference>
<reference evidence="2 3" key="1">
    <citation type="submission" date="2021-06" db="EMBL/GenBank/DDBJ databases">
        <authorList>
            <person name="Lee D.H."/>
        </authorList>
    </citation>
    <scope>NUCLEOTIDE SEQUENCE [LARGE SCALE GENOMIC DNA]</scope>
    <source>
        <strain evidence="2 3">MMS21-HV4-11</strain>
    </source>
</reference>
<protein>
    <submittedName>
        <fullName evidence="2">DUF962 domain-containing protein</fullName>
    </submittedName>
</protein>
<keyword evidence="1" id="KW-0812">Transmembrane</keyword>
<feature type="transmembrane region" description="Helical" evidence="1">
    <location>
        <begin position="26"/>
        <end position="44"/>
    </location>
</feature>
<name>A0ABS6IEU0_9HYPH</name>
<gene>
    <name evidence="2" type="ORF">KQ910_04360</name>
</gene>
<proteinExistence type="predicted"/>
<evidence type="ECO:0000313" key="2">
    <source>
        <dbReference type="EMBL" id="MBU8872980.1"/>
    </source>
</evidence>
<dbReference type="InterPro" id="IPR009305">
    <property type="entry name" value="Mpo1-like"/>
</dbReference>
<keyword evidence="1" id="KW-1133">Transmembrane helix</keyword>
<accession>A0ABS6IEU0</accession>
<dbReference type="RefSeq" id="WP_216957253.1">
    <property type="nucleotide sequence ID" value="NZ_JAHOPB010000001.1"/>
</dbReference>
<sequence length="111" mass="12930">MASRFRTYAEFWPFYLREHAKPSTRAVHYVGTIASAALLVWAIVTQNWWWLLGVPVFGYGPAWFGHFFIEKNKPATFEAPFWSLISDYRMCGLFLTGRLGDELMKHQVRAP</sequence>
<comment type="caution">
    <text evidence="2">The sequence shown here is derived from an EMBL/GenBank/DDBJ whole genome shotgun (WGS) entry which is preliminary data.</text>
</comment>
<keyword evidence="3" id="KW-1185">Reference proteome</keyword>